<dbReference type="AlphaFoldDB" id="A0A482VNR4"/>
<dbReference type="SMART" id="SM00365">
    <property type="entry name" value="LRR_SD22"/>
    <property type="match status" value="6"/>
</dbReference>
<dbReference type="InterPro" id="IPR001611">
    <property type="entry name" value="Leu-rich_rpt"/>
</dbReference>
<dbReference type="InterPro" id="IPR032675">
    <property type="entry name" value="LRR_dom_sf"/>
</dbReference>
<evidence type="ECO:0000259" key="6">
    <source>
        <dbReference type="Pfam" id="PF23598"/>
    </source>
</evidence>
<keyword evidence="4" id="KW-1133">Transmembrane helix</keyword>
<dbReference type="InterPro" id="IPR055414">
    <property type="entry name" value="LRR_R13L4/SHOC2-like"/>
</dbReference>
<dbReference type="InterPro" id="IPR050541">
    <property type="entry name" value="LRR_TM_domain-containing"/>
</dbReference>
<reference evidence="7 8" key="1">
    <citation type="submission" date="2017-03" db="EMBL/GenBank/DDBJ databases">
        <title>Genome of the blue death feigning beetle - Asbolus verrucosus.</title>
        <authorList>
            <person name="Rider S.D."/>
        </authorList>
    </citation>
    <scope>NUCLEOTIDE SEQUENCE [LARGE SCALE GENOMIC DNA]</scope>
    <source>
        <strain evidence="7">Butters</strain>
        <tissue evidence="7">Head and leg muscle</tissue>
    </source>
</reference>
<feature type="signal peptide" evidence="5">
    <location>
        <begin position="1"/>
        <end position="21"/>
    </location>
</feature>
<dbReference type="Gene3D" id="3.80.10.10">
    <property type="entry name" value="Ribonuclease Inhibitor"/>
    <property type="match status" value="4"/>
</dbReference>
<organism evidence="7 8">
    <name type="scientific">Asbolus verrucosus</name>
    <name type="common">Desert ironclad beetle</name>
    <dbReference type="NCBI Taxonomy" id="1661398"/>
    <lineage>
        <taxon>Eukaryota</taxon>
        <taxon>Metazoa</taxon>
        <taxon>Ecdysozoa</taxon>
        <taxon>Arthropoda</taxon>
        <taxon>Hexapoda</taxon>
        <taxon>Insecta</taxon>
        <taxon>Pterygota</taxon>
        <taxon>Neoptera</taxon>
        <taxon>Endopterygota</taxon>
        <taxon>Coleoptera</taxon>
        <taxon>Polyphaga</taxon>
        <taxon>Cucujiformia</taxon>
        <taxon>Tenebrionidae</taxon>
        <taxon>Pimeliinae</taxon>
        <taxon>Asbolus</taxon>
    </lineage>
</organism>
<dbReference type="GO" id="GO:0005886">
    <property type="term" value="C:plasma membrane"/>
    <property type="evidence" value="ECO:0007669"/>
    <property type="project" value="TreeGrafter"/>
</dbReference>
<keyword evidence="4" id="KW-0812">Transmembrane</keyword>
<dbReference type="PANTHER" id="PTHR24369">
    <property type="entry name" value="ANTIGEN BSP, PUTATIVE-RELATED"/>
    <property type="match status" value="1"/>
</dbReference>
<evidence type="ECO:0000256" key="1">
    <source>
        <dbReference type="ARBA" id="ARBA00022614"/>
    </source>
</evidence>
<keyword evidence="1" id="KW-0433">Leucine-rich repeat</keyword>
<dbReference type="Pfam" id="PF13855">
    <property type="entry name" value="LRR_8"/>
    <property type="match status" value="2"/>
</dbReference>
<protein>
    <submittedName>
        <fullName evidence="7">LRR 8 domain containing protein</fullName>
    </submittedName>
</protein>
<gene>
    <name evidence="7" type="ORF">BDFB_009376</name>
</gene>
<feature type="transmembrane region" description="Helical" evidence="4">
    <location>
        <begin position="710"/>
        <end position="735"/>
    </location>
</feature>
<evidence type="ECO:0000256" key="2">
    <source>
        <dbReference type="ARBA" id="ARBA00022737"/>
    </source>
</evidence>
<keyword evidence="5" id="KW-0732">Signal</keyword>
<dbReference type="EMBL" id="QDEB01083919">
    <property type="protein sequence ID" value="RZC33997.1"/>
    <property type="molecule type" value="Genomic_DNA"/>
</dbReference>
<dbReference type="Pfam" id="PF23598">
    <property type="entry name" value="LRR_14"/>
    <property type="match status" value="1"/>
</dbReference>
<name>A0A482VNR4_ASBVE</name>
<keyword evidence="2" id="KW-0677">Repeat</keyword>
<sequence>MKASWVILHAVLALHISLTWSFNGELAELECPDDCDCHYFRINWVTDCSDSNLTEIPYEELSLNVYVLDLNNNRITSVGPFPADIKMRRLQMADNLMTEVKKESFAGLNYLIDADFSGNMITRVDPDSFDDSPGFITFELQGNPLDKVEGPFLSIKSLLYLDISNCGLKYLNPLFFANITALSTLDLSGNPLGVIDNKVLEPLSSLETLKMNDCNLTYIANYAFVSLENLKNLELSGNIFTTTDWSSVFDYLPRLEYLDLRYSAIKQLPETVFSNNTYLRTLILAQNELNSFDVSHTVGKLQQLDSLDLSFCNLSLPLSEDAFVNATKIRSLYLSGNSLFASDLLVALAPLSHLEKLSLSNCGLTRLPDTFHNFKSLQELDISHNPLDDAFVKLLTPLDKLEYLNMGYSNLSYIAPTSFSKMTNMRRLVLSGNEVNNLEAGLFGNLTRLESLELNFCGLRRAINATLFFNNLTYTDLTELQLAGNPLHVSKSGPLFPKQLSRLENLDLSNCNLTFLPPDAFYWTRNITTLVLRGNHFSTPNDLRFLELLPKLEVLDLRYNNLSTFSPKDIAVNPNVEKLKLIGNPWKCDCSVAELWDWANLEKGNLAILEGSTIGAEHVTVGKTNKRKKLLVCSYDTNKQPLPIIMNKTVPGRRPFIKPQRVLTSTNRTWAKYVRESGCEQPANLQRSPRAAKTDSEGHLRGSELEPNTWAAAAIKAAVVYITLMAIIGIAFVLAKKRRAPKTAAFDKNN</sequence>
<feature type="compositionally biased region" description="Basic and acidic residues" evidence="3">
    <location>
        <begin position="692"/>
        <end position="702"/>
    </location>
</feature>
<dbReference type="Proteomes" id="UP000292052">
    <property type="component" value="Unassembled WGS sequence"/>
</dbReference>
<feature type="chain" id="PRO_5019863821" evidence="5">
    <location>
        <begin position="22"/>
        <end position="750"/>
    </location>
</feature>
<keyword evidence="8" id="KW-1185">Reference proteome</keyword>
<dbReference type="SUPFAM" id="SSF52058">
    <property type="entry name" value="L domain-like"/>
    <property type="match status" value="2"/>
</dbReference>
<evidence type="ECO:0000313" key="7">
    <source>
        <dbReference type="EMBL" id="RZC33997.1"/>
    </source>
</evidence>
<dbReference type="SMART" id="SM00369">
    <property type="entry name" value="LRR_TYP"/>
    <property type="match status" value="11"/>
</dbReference>
<dbReference type="STRING" id="1661398.A0A482VNR4"/>
<accession>A0A482VNR4</accession>
<keyword evidence="4" id="KW-0472">Membrane</keyword>
<evidence type="ECO:0000256" key="5">
    <source>
        <dbReference type="SAM" id="SignalP"/>
    </source>
</evidence>
<evidence type="ECO:0000256" key="4">
    <source>
        <dbReference type="SAM" id="Phobius"/>
    </source>
</evidence>
<feature type="domain" description="Disease resistance R13L4/SHOC-2-like LRR" evidence="6">
    <location>
        <begin position="329"/>
        <end position="561"/>
    </location>
</feature>
<evidence type="ECO:0000256" key="3">
    <source>
        <dbReference type="SAM" id="MobiDB-lite"/>
    </source>
</evidence>
<dbReference type="OrthoDB" id="1416801at2759"/>
<dbReference type="PANTHER" id="PTHR24369:SF211">
    <property type="entry name" value="LEUCINE-RICH REPEAT-CONTAINING PROTEIN 15-LIKE"/>
    <property type="match status" value="1"/>
</dbReference>
<dbReference type="InterPro" id="IPR003591">
    <property type="entry name" value="Leu-rich_rpt_typical-subtyp"/>
</dbReference>
<comment type="caution">
    <text evidence="7">The sequence shown here is derived from an EMBL/GenBank/DDBJ whole genome shotgun (WGS) entry which is preliminary data.</text>
</comment>
<proteinExistence type="predicted"/>
<evidence type="ECO:0000313" key="8">
    <source>
        <dbReference type="Proteomes" id="UP000292052"/>
    </source>
</evidence>
<feature type="region of interest" description="Disordered" evidence="3">
    <location>
        <begin position="683"/>
        <end position="702"/>
    </location>
</feature>